<dbReference type="InterPro" id="IPR038468">
    <property type="entry name" value="MmpS_C"/>
</dbReference>
<sequence>MGMAKIVSKLCLPAIAATALLSGCGASHDIEYSATGGGESGTGTVTYVDSSGETVTESVTFPWRKTVSVDEGVKVTLRVMPVPLTAKFGQLDIPLKVSCQISVGGDVKDSLPLHERLAECDTVSQ</sequence>
<keyword evidence="3" id="KW-1185">Reference proteome</keyword>
<name>A0ABW2GWU0_9ACTN</name>
<protein>
    <recommendedName>
        <fullName evidence="4">MmpS family membrane protein</fullName>
    </recommendedName>
</protein>
<comment type="caution">
    <text evidence="2">The sequence shown here is derived from an EMBL/GenBank/DDBJ whole genome shotgun (WGS) entry which is preliminary data.</text>
</comment>
<dbReference type="Gene3D" id="2.60.40.2880">
    <property type="entry name" value="MmpS1-5, C-terminal soluble domain"/>
    <property type="match status" value="1"/>
</dbReference>
<reference evidence="3" key="1">
    <citation type="journal article" date="2019" name="Int. J. Syst. Evol. Microbiol.">
        <title>The Global Catalogue of Microorganisms (GCM) 10K type strain sequencing project: providing services to taxonomists for standard genome sequencing and annotation.</title>
        <authorList>
            <consortium name="The Broad Institute Genomics Platform"/>
            <consortium name="The Broad Institute Genome Sequencing Center for Infectious Disease"/>
            <person name="Wu L."/>
            <person name="Ma J."/>
        </authorList>
    </citation>
    <scope>NUCLEOTIDE SEQUENCE [LARGE SCALE GENOMIC DNA]</scope>
    <source>
        <strain evidence="3">CGMCC 1.9106</strain>
    </source>
</reference>
<dbReference type="Proteomes" id="UP001596392">
    <property type="component" value="Unassembled WGS sequence"/>
</dbReference>
<organism evidence="2 3">
    <name type="scientific">Catellatospora aurea</name>
    <dbReference type="NCBI Taxonomy" id="1337874"/>
    <lineage>
        <taxon>Bacteria</taxon>
        <taxon>Bacillati</taxon>
        <taxon>Actinomycetota</taxon>
        <taxon>Actinomycetes</taxon>
        <taxon>Micromonosporales</taxon>
        <taxon>Micromonosporaceae</taxon>
        <taxon>Catellatospora</taxon>
    </lineage>
</organism>
<dbReference type="PROSITE" id="PS51257">
    <property type="entry name" value="PROKAR_LIPOPROTEIN"/>
    <property type="match status" value="1"/>
</dbReference>
<evidence type="ECO:0000256" key="1">
    <source>
        <dbReference type="SAM" id="SignalP"/>
    </source>
</evidence>
<accession>A0ABW2GWU0</accession>
<gene>
    <name evidence="2" type="ORF">ACFQO7_12635</name>
</gene>
<evidence type="ECO:0000313" key="3">
    <source>
        <dbReference type="Proteomes" id="UP001596392"/>
    </source>
</evidence>
<feature type="chain" id="PRO_5046046690" description="MmpS family membrane protein" evidence="1">
    <location>
        <begin position="20"/>
        <end position="125"/>
    </location>
</feature>
<proteinExistence type="predicted"/>
<keyword evidence="1" id="KW-0732">Signal</keyword>
<evidence type="ECO:0008006" key="4">
    <source>
        <dbReference type="Google" id="ProtNLM"/>
    </source>
</evidence>
<feature type="signal peptide" evidence="1">
    <location>
        <begin position="1"/>
        <end position="19"/>
    </location>
</feature>
<evidence type="ECO:0000313" key="2">
    <source>
        <dbReference type="EMBL" id="MFC7243325.1"/>
    </source>
</evidence>
<dbReference type="EMBL" id="JBHTAC010000010">
    <property type="protein sequence ID" value="MFC7243325.1"/>
    <property type="molecule type" value="Genomic_DNA"/>
</dbReference>